<evidence type="ECO:0000313" key="1">
    <source>
        <dbReference type="EMBL" id="MDA0182951.1"/>
    </source>
</evidence>
<gene>
    <name evidence="1" type="ORF">OJ997_21745</name>
</gene>
<comment type="caution">
    <text evidence="1">The sequence shown here is derived from an EMBL/GenBank/DDBJ whole genome shotgun (WGS) entry which is preliminary data.</text>
</comment>
<reference evidence="1" key="1">
    <citation type="submission" date="2022-10" db="EMBL/GenBank/DDBJ databases">
        <title>The WGS of Solirubrobacter phytolaccae KCTC 29190.</title>
        <authorList>
            <person name="Jiang Z."/>
        </authorList>
    </citation>
    <scope>NUCLEOTIDE SEQUENCE</scope>
    <source>
        <strain evidence="1">KCTC 29190</strain>
    </source>
</reference>
<sequence>MDPLAARKVIELRQKLAGIQAEFAGWMADAGEDKPLRKHQSQISHITRQLGVMVDGLRAQLDALARDDELVLGRCREVQIRVLEVHRLWDYFRSKLSLRYVEWFRDYLAVADELAHACYAPARDACTGGVVPRTIPLVFFSGEFSPYTHARDTAFAVETVENAMSSRELREFADRLPVPVIGVPWYQVSHLPDVLMIAHEVGHGVEDDFGLGEPMEAALEPILAAYDEDAEFAWNHWRRELFADLYGLLAVGPAYTMALADLLATDTRSIVAETGEFARFDVHPPATLRLAAQSVAIDKLELAVDPAESRSAWERTFAAAPGDRFHLQVKDVTETLLGVSYRVFGNRTLASVLEKRPDPVGCRAVKQAALAELRVNGDDVRVLMAGARMAFEENAESYVRPTVEDALGPQDRILARAVANIDSKTRHAGPRELSEQHDLTAGAELLRALETRDAKEQPRE</sequence>
<dbReference type="RefSeq" id="WP_270027335.1">
    <property type="nucleotide sequence ID" value="NZ_JAPDDP010000044.1"/>
</dbReference>
<keyword evidence="2" id="KW-1185">Reference proteome</keyword>
<dbReference type="EMBL" id="JAPDDP010000044">
    <property type="protein sequence ID" value="MDA0182951.1"/>
    <property type="molecule type" value="Genomic_DNA"/>
</dbReference>
<evidence type="ECO:0000313" key="2">
    <source>
        <dbReference type="Proteomes" id="UP001147653"/>
    </source>
</evidence>
<proteinExistence type="predicted"/>
<accession>A0A9X3NF46</accession>
<dbReference type="AlphaFoldDB" id="A0A9X3NF46"/>
<protein>
    <submittedName>
        <fullName evidence="1">Uncharacterized protein</fullName>
    </submittedName>
</protein>
<dbReference type="Proteomes" id="UP001147653">
    <property type="component" value="Unassembled WGS sequence"/>
</dbReference>
<organism evidence="1 2">
    <name type="scientific">Solirubrobacter phytolaccae</name>
    <dbReference type="NCBI Taxonomy" id="1404360"/>
    <lineage>
        <taxon>Bacteria</taxon>
        <taxon>Bacillati</taxon>
        <taxon>Actinomycetota</taxon>
        <taxon>Thermoleophilia</taxon>
        <taxon>Solirubrobacterales</taxon>
        <taxon>Solirubrobacteraceae</taxon>
        <taxon>Solirubrobacter</taxon>
    </lineage>
</organism>
<name>A0A9X3NF46_9ACTN</name>